<proteinExistence type="predicted"/>
<keyword evidence="8" id="KW-1185">Reference proteome</keyword>
<dbReference type="eggNOG" id="COG1172">
    <property type="taxonomic scope" value="Bacteria"/>
</dbReference>
<evidence type="ECO:0000256" key="5">
    <source>
        <dbReference type="ARBA" id="ARBA00023136"/>
    </source>
</evidence>
<evidence type="ECO:0000256" key="2">
    <source>
        <dbReference type="ARBA" id="ARBA00022475"/>
    </source>
</evidence>
<feature type="transmembrane region" description="Helical" evidence="6">
    <location>
        <begin position="270"/>
        <end position="290"/>
    </location>
</feature>
<dbReference type="PANTHER" id="PTHR32196">
    <property type="entry name" value="ABC TRANSPORTER PERMEASE PROTEIN YPHD-RELATED-RELATED"/>
    <property type="match status" value="1"/>
</dbReference>
<evidence type="ECO:0000256" key="3">
    <source>
        <dbReference type="ARBA" id="ARBA00022692"/>
    </source>
</evidence>
<feature type="transmembrane region" description="Helical" evidence="6">
    <location>
        <begin position="216"/>
        <end position="237"/>
    </location>
</feature>
<keyword evidence="2" id="KW-1003">Cell membrane</keyword>
<feature type="transmembrane region" description="Helical" evidence="6">
    <location>
        <begin position="71"/>
        <end position="88"/>
    </location>
</feature>
<evidence type="ECO:0000256" key="6">
    <source>
        <dbReference type="SAM" id="Phobius"/>
    </source>
</evidence>
<feature type="transmembrane region" description="Helical" evidence="6">
    <location>
        <begin position="46"/>
        <end position="64"/>
    </location>
</feature>
<accession>A0A081C5S2</accession>
<evidence type="ECO:0000313" key="8">
    <source>
        <dbReference type="Proteomes" id="UP000030661"/>
    </source>
</evidence>
<dbReference type="InterPro" id="IPR001851">
    <property type="entry name" value="ABC_transp_permease"/>
</dbReference>
<dbReference type="HOGENOM" id="CLU_028880_2_2_0"/>
<dbReference type="Pfam" id="PF02653">
    <property type="entry name" value="BPD_transp_2"/>
    <property type="match status" value="1"/>
</dbReference>
<sequence length="321" mass="33838">MKTRHIGIYIIRFFKKYRLLAAIIVLSALLTMISPAFFSITNIINILWNVAVVGIMAVGMTFVILTGGIDLSVGSVVCATGVATALFFDPLRLPLVVTLLLVAVIGTLLGLGNGLLVSRARIAPFIVTLATMVFYRGMTLFATNGVTLGVLKPASFLEIGLGKILGIPVPIIIFAVIAVIGWFLSQKTTFGRSIYILGGNRTAALMSGIPVKRVEMIAYIISGFCAGISGIVLTSLVQQAGSYQGVGFELDVIAAVVVGGTSMFGGAGRVFDSVLGAIFIGIIANGLSLLNVPSPYHPIVKGLVVLVAVGFEINLREYTKE</sequence>
<dbReference type="STRING" id="1499967.U27_06913"/>
<evidence type="ECO:0000256" key="4">
    <source>
        <dbReference type="ARBA" id="ARBA00022989"/>
    </source>
</evidence>
<evidence type="ECO:0000256" key="1">
    <source>
        <dbReference type="ARBA" id="ARBA00004651"/>
    </source>
</evidence>
<feature type="transmembrane region" description="Helical" evidence="6">
    <location>
        <begin position="94"/>
        <end position="116"/>
    </location>
</feature>
<keyword evidence="5 6" id="KW-0472">Membrane</keyword>
<organism evidence="7">
    <name type="scientific">Vecturithrix granuli</name>
    <dbReference type="NCBI Taxonomy" id="1499967"/>
    <lineage>
        <taxon>Bacteria</taxon>
        <taxon>Candidatus Moduliflexota</taxon>
        <taxon>Candidatus Vecturitrichia</taxon>
        <taxon>Candidatus Vecturitrichales</taxon>
        <taxon>Candidatus Vecturitrichaceae</taxon>
        <taxon>Candidatus Vecturithrix</taxon>
    </lineage>
</organism>
<dbReference type="EMBL" id="DF820471">
    <property type="protein sequence ID" value="GAK59927.1"/>
    <property type="molecule type" value="Genomic_DNA"/>
</dbReference>
<feature type="transmembrane region" description="Helical" evidence="6">
    <location>
        <begin position="123"/>
        <end position="144"/>
    </location>
</feature>
<dbReference type="GO" id="GO:0022857">
    <property type="term" value="F:transmembrane transporter activity"/>
    <property type="evidence" value="ECO:0007669"/>
    <property type="project" value="InterPro"/>
</dbReference>
<dbReference type="GO" id="GO:0005886">
    <property type="term" value="C:plasma membrane"/>
    <property type="evidence" value="ECO:0007669"/>
    <property type="project" value="UniProtKB-SubCell"/>
</dbReference>
<reference evidence="7" key="1">
    <citation type="journal article" date="2015" name="PeerJ">
        <title>First genomic representation of candidate bacterial phylum KSB3 points to enhanced environmental sensing as a trigger of wastewater bulking.</title>
        <authorList>
            <person name="Sekiguchi Y."/>
            <person name="Ohashi A."/>
            <person name="Parks D.H."/>
            <person name="Yamauchi T."/>
            <person name="Tyson G.W."/>
            <person name="Hugenholtz P."/>
        </authorList>
    </citation>
    <scope>NUCLEOTIDE SEQUENCE [LARGE SCALE GENOMIC DNA]</scope>
</reference>
<dbReference type="Proteomes" id="UP000030661">
    <property type="component" value="Unassembled WGS sequence"/>
</dbReference>
<comment type="subcellular location">
    <subcellularLocation>
        <location evidence="1">Cell membrane</location>
        <topology evidence="1">Multi-pass membrane protein</topology>
    </subcellularLocation>
</comment>
<feature type="transmembrane region" description="Helical" evidence="6">
    <location>
        <begin position="164"/>
        <end position="184"/>
    </location>
</feature>
<evidence type="ECO:0000313" key="7">
    <source>
        <dbReference type="EMBL" id="GAK59927.1"/>
    </source>
</evidence>
<feature type="transmembrane region" description="Helical" evidence="6">
    <location>
        <begin position="20"/>
        <end position="40"/>
    </location>
</feature>
<keyword evidence="4 6" id="KW-1133">Transmembrane helix</keyword>
<dbReference type="CDD" id="cd06579">
    <property type="entry name" value="TM_PBP1_transp_AraH_like"/>
    <property type="match status" value="1"/>
</dbReference>
<name>A0A081C5S2_VECG1</name>
<keyword evidence="3 6" id="KW-0812">Transmembrane</keyword>
<protein>
    <submittedName>
        <fullName evidence="7">Ribose ABC transporter</fullName>
    </submittedName>
</protein>
<dbReference type="AlphaFoldDB" id="A0A081C5S2"/>
<gene>
    <name evidence="7" type="ORF">U27_06913</name>
</gene>